<reference evidence="2 3" key="1">
    <citation type="submission" date="2020-08" db="EMBL/GenBank/DDBJ databases">
        <title>Sequencing the genomes of 1000 actinobacteria strains.</title>
        <authorList>
            <person name="Klenk H.-P."/>
        </authorList>
    </citation>
    <scope>NUCLEOTIDE SEQUENCE [LARGE SCALE GENOMIC DNA]</scope>
    <source>
        <strain evidence="2 3">DSM 16678</strain>
    </source>
</reference>
<name>A0A839Y114_9ACTN</name>
<dbReference type="Pfam" id="PF12802">
    <property type="entry name" value="MarR_2"/>
    <property type="match status" value="1"/>
</dbReference>
<evidence type="ECO:0000313" key="2">
    <source>
        <dbReference type="EMBL" id="MBB3677620.1"/>
    </source>
</evidence>
<dbReference type="Proteomes" id="UP000580718">
    <property type="component" value="Unassembled WGS sequence"/>
</dbReference>
<feature type="domain" description="HTH marR-type" evidence="1">
    <location>
        <begin position="32"/>
        <end position="131"/>
    </location>
</feature>
<accession>A0A839Y114</accession>
<dbReference type="InterPro" id="IPR000835">
    <property type="entry name" value="HTH_MarR-typ"/>
</dbReference>
<evidence type="ECO:0000313" key="3">
    <source>
        <dbReference type="Proteomes" id="UP000580718"/>
    </source>
</evidence>
<dbReference type="EMBL" id="JACIBU010000001">
    <property type="protein sequence ID" value="MBB3677620.1"/>
    <property type="molecule type" value="Genomic_DNA"/>
</dbReference>
<keyword evidence="2" id="KW-0238">DNA-binding</keyword>
<dbReference type="SUPFAM" id="SSF46785">
    <property type="entry name" value="Winged helix' DNA-binding domain"/>
    <property type="match status" value="1"/>
</dbReference>
<gene>
    <name evidence="2" type="ORF">FHX36_003355</name>
</gene>
<dbReference type="RefSeq" id="WP_183513918.1">
    <property type="nucleotide sequence ID" value="NZ_JACIBU010000001.1"/>
</dbReference>
<dbReference type="GO" id="GO:0003700">
    <property type="term" value="F:DNA-binding transcription factor activity"/>
    <property type="evidence" value="ECO:0007669"/>
    <property type="project" value="InterPro"/>
</dbReference>
<dbReference type="SMART" id="SM00347">
    <property type="entry name" value="HTH_MARR"/>
    <property type="match status" value="1"/>
</dbReference>
<evidence type="ECO:0000259" key="1">
    <source>
        <dbReference type="SMART" id="SM00347"/>
    </source>
</evidence>
<dbReference type="Gene3D" id="1.10.10.10">
    <property type="entry name" value="Winged helix-like DNA-binding domain superfamily/Winged helix DNA-binding domain"/>
    <property type="match status" value="1"/>
</dbReference>
<organism evidence="2 3">
    <name type="scientific">Modestobacter versicolor</name>
    <dbReference type="NCBI Taxonomy" id="429133"/>
    <lineage>
        <taxon>Bacteria</taxon>
        <taxon>Bacillati</taxon>
        <taxon>Actinomycetota</taxon>
        <taxon>Actinomycetes</taxon>
        <taxon>Geodermatophilales</taxon>
        <taxon>Geodermatophilaceae</taxon>
        <taxon>Modestobacter</taxon>
    </lineage>
</organism>
<dbReference type="InterPro" id="IPR036388">
    <property type="entry name" value="WH-like_DNA-bd_sf"/>
</dbReference>
<proteinExistence type="predicted"/>
<comment type="caution">
    <text evidence="2">The sequence shown here is derived from an EMBL/GenBank/DDBJ whole genome shotgun (WGS) entry which is preliminary data.</text>
</comment>
<dbReference type="GO" id="GO:0003677">
    <property type="term" value="F:DNA binding"/>
    <property type="evidence" value="ECO:0007669"/>
    <property type="project" value="UniProtKB-KW"/>
</dbReference>
<sequence length="157" mass="15773">MTEQPPAGGPPADSPVMLAILAGRAWEARLNTALRAHGLSLRHLGALGHLAGTPGLSYTDLARRARVTVQSMHATVGTLTELGAVREPGGGRGRAALLEVTDRGHELLATGREVVAALDAEFTAALPPPARAGLALGLLSGLRAAGGPAPAPGPPAD</sequence>
<dbReference type="AlphaFoldDB" id="A0A839Y114"/>
<dbReference type="InterPro" id="IPR036390">
    <property type="entry name" value="WH_DNA-bd_sf"/>
</dbReference>
<protein>
    <submittedName>
        <fullName evidence="2">DNA-binding MarR family transcriptional regulator</fullName>
    </submittedName>
</protein>